<proteinExistence type="predicted"/>
<dbReference type="GO" id="GO:0003676">
    <property type="term" value="F:nucleic acid binding"/>
    <property type="evidence" value="ECO:0007669"/>
    <property type="project" value="InterPro"/>
</dbReference>
<organism evidence="1 2">
    <name type="scientific">Brevundimonas phage vB_BpoS-Kikimora</name>
    <dbReference type="NCBI Taxonomy" id="2948601"/>
    <lineage>
        <taxon>Viruses</taxon>
        <taxon>Duplodnaviria</taxon>
        <taxon>Heunggongvirae</taxon>
        <taxon>Uroviricota</taxon>
        <taxon>Caudoviricetes</taxon>
        <taxon>Jeanschmidtviridae</taxon>
        <taxon>Kikimoravirus</taxon>
        <taxon>Kikimoravirus kikimora</taxon>
    </lineage>
</organism>
<keyword evidence="2" id="KW-1185">Reference proteome</keyword>
<name>A0A9E7MSW3_9CAUD</name>
<evidence type="ECO:0000313" key="2">
    <source>
        <dbReference type="Proteomes" id="UP001056576"/>
    </source>
</evidence>
<reference evidence="1 2" key="1">
    <citation type="submission" date="2022-05" db="EMBL/GenBank/DDBJ databases">
        <authorList>
            <person name="Friedrich I."/>
            <person name="Poehlein A."/>
            <person name="Schneider D."/>
            <person name="Hertel R."/>
            <person name="Daniel R."/>
        </authorList>
    </citation>
    <scope>NUCLEOTIDE SEQUENCE [LARGE SCALE GENOMIC DNA]</scope>
</reference>
<keyword evidence="1" id="KW-0489">Methyltransferase</keyword>
<sequence>MTTRSDPAMLGGTNYPRNPLDFYPTPPRATQAYISVVEDDLEQMAFWEPFAGNAAIANLIGPLCRLAATSDIHRYEGHDPTAMLDFFNIYPDGDSHEIAVAAWERAIDKATNAEGVYDDGAGGTAPERPISMSDVEEAFGFRPDCIITNPPYGKEAVLAVEKALELMEAEQGYVAMLMRHEWDAAKGRAHLIDHPAFIAKITLRFRPVWVEKKEGEESKSPRFSYAWYVWDWRKAITAPHAKAELYYAG</sequence>
<dbReference type="SUPFAM" id="SSF53335">
    <property type="entry name" value="S-adenosyl-L-methionine-dependent methyltransferases"/>
    <property type="match status" value="1"/>
</dbReference>
<evidence type="ECO:0000313" key="1">
    <source>
        <dbReference type="EMBL" id="USN15470.1"/>
    </source>
</evidence>
<dbReference type="EMBL" id="ON529857">
    <property type="protein sequence ID" value="USN15470.1"/>
    <property type="molecule type" value="Genomic_DNA"/>
</dbReference>
<dbReference type="Proteomes" id="UP001056576">
    <property type="component" value="Segment"/>
</dbReference>
<dbReference type="InterPro" id="IPR002052">
    <property type="entry name" value="DNA_methylase_N6_adenine_CS"/>
</dbReference>
<protein>
    <submittedName>
        <fullName evidence="1">DNA methylase</fullName>
    </submittedName>
</protein>
<dbReference type="GO" id="GO:0008168">
    <property type="term" value="F:methyltransferase activity"/>
    <property type="evidence" value="ECO:0007669"/>
    <property type="project" value="UniProtKB-KW"/>
</dbReference>
<dbReference type="InterPro" id="IPR029063">
    <property type="entry name" value="SAM-dependent_MTases_sf"/>
</dbReference>
<dbReference type="PROSITE" id="PS00092">
    <property type="entry name" value="N6_MTASE"/>
    <property type="match status" value="1"/>
</dbReference>
<gene>
    <name evidence="1" type="ORF">KIKIMORA_03280</name>
</gene>
<keyword evidence="1" id="KW-0808">Transferase</keyword>
<accession>A0A9E7MSW3</accession>
<dbReference type="GO" id="GO:0032259">
    <property type="term" value="P:methylation"/>
    <property type="evidence" value="ECO:0007669"/>
    <property type="project" value="UniProtKB-KW"/>
</dbReference>